<evidence type="ECO:0000313" key="2">
    <source>
        <dbReference type="Proteomes" id="UP000054078"/>
    </source>
</evidence>
<reference evidence="1 2" key="1">
    <citation type="submission" date="2015-12" db="EMBL/GenBank/DDBJ databases">
        <title>Draft Genome Sequence of Olsenella scatoligenes SK9K4T; a Producer of 3-Methylindole- (skatole) and 4-Methylphenol- (p-cresol) Isolated from Pig Feces.</title>
        <authorList>
            <person name="Li X."/>
            <person name="Borg B."/>
            <person name="Canibe N."/>
        </authorList>
    </citation>
    <scope>NUCLEOTIDE SEQUENCE [LARGE SCALE GENOMIC DNA]</scope>
    <source>
        <strain evidence="1 2">SK9K4</strain>
    </source>
</reference>
<protein>
    <submittedName>
        <fullName evidence="1">Uncharacterized protein</fullName>
    </submittedName>
</protein>
<accession>A0A117J4T0</accession>
<comment type="caution">
    <text evidence="1">The sequence shown here is derived from an EMBL/GenBank/DDBJ whole genome shotgun (WGS) entry which is preliminary data.</text>
</comment>
<sequence length="127" mass="14345">MHQKKLVVMEDDDEKRTMSWGEADDGLAYVRETAMGTVTEFAYGERFWETTFFFRPTKAYNLDDVADRVATSGDDCFLCDIADALEFWGIPYERGSHPPARCLAATEKDEKSEKIGYAPCKTHGALS</sequence>
<proteinExistence type="predicted"/>
<dbReference type="EMBL" id="LOJF01000001">
    <property type="protein sequence ID" value="KUH59369.1"/>
    <property type="molecule type" value="Genomic_DNA"/>
</dbReference>
<dbReference type="STRING" id="1299998.AUL39_03360"/>
<dbReference type="AlphaFoldDB" id="A0A117J4T0"/>
<name>A0A117J4T0_TRASO</name>
<organism evidence="1 2">
    <name type="scientific">Tractidigestivibacter scatoligenes</name>
    <name type="common">Olsenella scatoligenes</name>
    <dbReference type="NCBI Taxonomy" id="1299998"/>
    <lineage>
        <taxon>Bacteria</taxon>
        <taxon>Bacillati</taxon>
        <taxon>Actinomycetota</taxon>
        <taxon>Coriobacteriia</taxon>
        <taxon>Coriobacteriales</taxon>
        <taxon>Atopobiaceae</taxon>
        <taxon>Tractidigestivibacter</taxon>
    </lineage>
</organism>
<gene>
    <name evidence="1" type="ORF">AUL39_03360</name>
</gene>
<dbReference type="RefSeq" id="WP_059053597.1">
    <property type="nucleotide sequence ID" value="NZ_LOJF01000001.1"/>
</dbReference>
<evidence type="ECO:0000313" key="1">
    <source>
        <dbReference type="EMBL" id="KUH59369.1"/>
    </source>
</evidence>
<keyword evidence="2" id="KW-1185">Reference proteome</keyword>
<dbReference type="Proteomes" id="UP000054078">
    <property type="component" value="Unassembled WGS sequence"/>
</dbReference>